<dbReference type="SMART" id="SM00552">
    <property type="entry name" value="ADEAMc"/>
    <property type="match status" value="1"/>
</dbReference>
<comment type="caution">
    <text evidence="3">The sequence shown here is derived from an EMBL/GenBank/DDBJ whole genome shotgun (WGS) entry which is preliminary data.</text>
</comment>
<dbReference type="Pfam" id="PF02137">
    <property type="entry name" value="A_deamin"/>
    <property type="match status" value="1"/>
</dbReference>
<dbReference type="PANTHER" id="PTHR10910:SF62">
    <property type="entry name" value="AT07585P-RELATED"/>
    <property type="match status" value="1"/>
</dbReference>
<feature type="region of interest" description="Disordered" evidence="1">
    <location>
        <begin position="99"/>
        <end position="122"/>
    </location>
</feature>
<name>A0A9W8HD70_9FUNG</name>
<evidence type="ECO:0000313" key="4">
    <source>
        <dbReference type="Proteomes" id="UP001140217"/>
    </source>
</evidence>
<dbReference type="GO" id="GO:0005737">
    <property type="term" value="C:cytoplasm"/>
    <property type="evidence" value="ECO:0007669"/>
    <property type="project" value="TreeGrafter"/>
</dbReference>
<dbReference type="GO" id="GO:0003725">
    <property type="term" value="F:double-stranded RNA binding"/>
    <property type="evidence" value="ECO:0007669"/>
    <property type="project" value="TreeGrafter"/>
</dbReference>
<dbReference type="GO" id="GO:0006396">
    <property type="term" value="P:RNA processing"/>
    <property type="evidence" value="ECO:0007669"/>
    <property type="project" value="InterPro"/>
</dbReference>
<dbReference type="PROSITE" id="PS50141">
    <property type="entry name" value="A_DEAMIN_EDITASE"/>
    <property type="match status" value="1"/>
</dbReference>
<reference evidence="3" key="1">
    <citation type="submission" date="2022-07" db="EMBL/GenBank/DDBJ databases">
        <title>Phylogenomic reconstructions and comparative analyses of Kickxellomycotina fungi.</title>
        <authorList>
            <person name="Reynolds N.K."/>
            <person name="Stajich J.E."/>
            <person name="Barry K."/>
            <person name="Grigoriev I.V."/>
            <person name="Crous P."/>
            <person name="Smith M.E."/>
        </authorList>
    </citation>
    <scope>NUCLEOTIDE SEQUENCE</scope>
    <source>
        <strain evidence="3">NBRC 105414</strain>
    </source>
</reference>
<feature type="compositionally biased region" description="Polar residues" evidence="1">
    <location>
        <begin position="169"/>
        <end position="184"/>
    </location>
</feature>
<dbReference type="AlphaFoldDB" id="A0A9W8HD70"/>
<sequence>MGDRIARCVLDQYARLPRRGKPARKGADKHEWTVLAGIVLEDTRRQRAAAVECVALGTGLKCLSRAQQSPFGDRVHDSHAEIIARRAFVAHLAGLLEQMQKQPQQSAPDSPTLVPSGGAGPRRWRLADHLRVHLYTSQCPCGDATIASPDDDGDNDNEAPSTKRRRTDNNNSSSQAQPIDTSGPTRGPQDRTTAGVLRTKPGRTDAVPTPCMSCSDKIARWNVLGVQGALLAQFVDPIYLHSVTVGGAFDAAAADRALNQRPAAAVAAAAATLPPGFRVNRCAVVATALPFEHSREAVGPLASAAIAADTSLCWYAGSSSNSGAAATALVAGARQGASVARGQCAPERLRPDICRLALFGRIARLPAADPAAFAGSYRRAKACAADYRAARAALLAAPPFSAWVCCPEALEQFDRTGAIVSDRQN</sequence>
<dbReference type="Proteomes" id="UP001140217">
    <property type="component" value="Unassembled WGS sequence"/>
</dbReference>
<feature type="domain" description="A to I editase" evidence="2">
    <location>
        <begin position="55"/>
        <end position="413"/>
    </location>
</feature>
<feature type="region of interest" description="Disordered" evidence="1">
    <location>
        <begin position="144"/>
        <end position="208"/>
    </location>
</feature>
<keyword evidence="4" id="KW-1185">Reference proteome</keyword>
<dbReference type="GO" id="GO:0006382">
    <property type="term" value="P:adenosine to inosine editing"/>
    <property type="evidence" value="ECO:0007669"/>
    <property type="project" value="TreeGrafter"/>
</dbReference>
<dbReference type="GO" id="GO:0003726">
    <property type="term" value="F:double-stranded RNA adenosine deaminase activity"/>
    <property type="evidence" value="ECO:0007669"/>
    <property type="project" value="TreeGrafter"/>
</dbReference>
<protein>
    <recommendedName>
        <fullName evidence="2">A to I editase domain-containing protein</fullName>
    </recommendedName>
</protein>
<dbReference type="OrthoDB" id="10268011at2759"/>
<gene>
    <name evidence="3" type="ORF">H4R18_003015</name>
</gene>
<dbReference type="GO" id="GO:0005730">
    <property type="term" value="C:nucleolus"/>
    <property type="evidence" value="ECO:0007669"/>
    <property type="project" value="TreeGrafter"/>
</dbReference>
<evidence type="ECO:0000259" key="2">
    <source>
        <dbReference type="PROSITE" id="PS50141"/>
    </source>
</evidence>
<dbReference type="PANTHER" id="PTHR10910">
    <property type="entry name" value="EUKARYOTE SPECIFIC DSRNA BINDING PROTEIN"/>
    <property type="match status" value="1"/>
</dbReference>
<evidence type="ECO:0000256" key="1">
    <source>
        <dbReference type="SAM" id="MobiDB-lite"/>
    </source>
</evidence>
<dbReference type="InterPro" id="IPR002466">
    <property type="entry name" value="A_deamin"/>
</dbReference>
<organism evidence="3 4">
    <name type="scientific">Coemansia javaensis</name>
    <dbReference type="NCBI Taxonomy" id="2761396"/>
    <lineage>
        <taxon>Eukaryota</taxon>
        <taxon>Fungi</taxon>
        <taxon>Fungi incertae sedis</taxon>
        <taxon>Zoopagomycota</taxon>
        <taxon>Kickxellomycotina</taxon>
        <taxon>Kickxellomycetes</taxon>
        <taxon>Kickxellales</taxon>
        <taxon>Kickxellaceae</taxon>
        <taxon>Coemansia</taxon>
    </lineage>
</organism>
<accession>A0A9W8HD70</accession>
<dbReference type="EMBL" id="JANBUL010000112">
    <property type="protein sequence ID" value="KAJ2781196.1"/>
    <property type="molecule type" value="Genomic_DNA"/>
</dbReference>
<feature type="compositionally biased region" description="Polar residues" evidence="1">
    <location>
        <begin position="99"/>
        <end position="109"/>
    </location>
</feature>
<dbReference type="GO" id="GO:0008251">
    <property type="term" value="F:tRNA-specific adenosine deaminase activity"/>
    <property type="evidence" value="ECO:0007669"/>
    <property type="project" value="TreeGrafter"/>
</dbReference>
<proteinExistence type="predicted"/>
<evidence type="ECO:0000313" key="3">
    <source>
        <dbReference type="EMBL" id="KAJ2781196.1"/>
    </source>
</evidence>